<dbReference type="GO" id="GO:0005524">
    <property type="term" value="F:ATP binding"/>
    <property type="evidence" value="ECO:0007669"/>
    <property type="project" value="UniProtKB-UniRule"/>
</dbReference>
<keyword evidence="8 10" id="KW-0139">CF(1)</keyword>
<dbReference type="GO" id="GO:0046933">
    <property type="term" value="F:proton-transporting ATP synthase activity, rotational mechanism"/>
    <property type="evidence" value="ECO:0007669"/>
    <property type="project" value="UniProtKB-UniRule"/>
</dbReference>
<evidence type="ECO:0000256" key="9">
    <source>
        <dbReference type="ARBA" id="ARBA00023310"/>
    </source>
</evidence>
<gene>
    <name evidence="10" type="primary">atpG</name>
    <name evidence="11" type="ORF">RN98_04400</name>
</gene>
<dbReference type="Pfam" id="PF00231">
    <property type="entry name" value="ATP-synt"/>
    <property type="match status" value="1"/>
</dbReference>
<dbReference type="InterPro" id="IPR023632">
    <property type="entry name" value="ATP_synth_F1_gsu_CS"/>
</dbReference>
<dbReference type="OrthoDB" id="9812769at2"/>
<comment type="similarity">
    <text evidence="3 10">Belongs to the ATPase gamma chain family.</text>
</comment>
<dbReference type="RefSeq" id="WP_023039260.1">
    <property type="nucleotide sequence ID" value="NZ_CP012713.1"/>
</dbReference>
<organism evidence="11">
    <name type="scientific">Fusobacterium animalis</name>
    <dbReference type="NCBI Taxonomy" id="76859"/>
    <lineage>
        <taxon>Bacteria</taxon>
        <taxon>Fusobacteriati</taxon>
        <taxon>Fusobacteriota</taxon>
        <taxon>Fusobacteriia</taxon>
        <taxon>Fusobacteriales</taxon>
        <taxon>Fusobacteriaceae</taxon>
        <taxon>Fusobacterium</taxon>
    </lineage>
</organism>
<dbReference type="PANTHER" id="PTHR11693:SF22">
    <property type="entry name" value="ATP SYNTHASE SUBUNIT GAMMA, MITOCHONDRIAL"/>
    <property type="match status" value="1"/>
</dbReference>
<dbReference type="SUPFAM" id="SSF52943">
    <property type="entry name" value="ATP synthase (F1-ATPase), gamma subunit"/>
    <property type="match status" value="1"/>
</dbReference>
<protein>
    <recommendedName>
        <fullName evidence="10">ATP synthase gamma chain</fullName>
    </recommendedName>
    <alternativeName>
        <fullName evidence="10">ATP synthase F1 sector gamma subunit</fullName>
    </alternativeName>
    <alternativeName>
        <fullName evidence="10">F-ATPase gamma subunit</fullName>
    </alternativeName>
</protein>
<proteinExistence type="inferred from homology"/>
<dbReference type="PATRIC" id="fig|76859.3.peg.874"/>
<keyword evidence="5 10" id="KW-0375">Hydrogen ion transport</keyword>
<evidence type="ECO:0000313" key="12">
    <source>
        <dbReference type="Proteomes" id="UP000063147"/>
    </source>
</evidence>
<accession>A0A0M4RJU0</accession>
<keyword evidence="4 10" id="KW-0813">Transport</keyword>
<comment type="function">
    <text evidence="1 10">Produces ATP from ADP in the presence of a proton gradient across the membrane. The gamma chain is believed to be important in regulating ATPase activity and the flow of protons through the CF(0) complex.</text>
</comment>
<sequence>MPGMKEIKSRIKSVQSTRQITNAMEIVSTTKFKKYSKLVSESRPYEESMRNILAHIAAGVKYEKHPLFDGRKEVKSIAILVMTSDRGLCGSFNSSTLKELEKLVKKLKNKNITIIPFGRKAIDFISKKKYNFSESFSKISPEEMNGIAGDISVEIVDKYNNHIYDEVYVIYNKFISALRYDLTCERIIPIERMEAEINSEYIFEPNTEYILSALLPRFINLEVYQAILNNAASEHSARKNSMGSATDNADEMIKTLNIKYNRNRQSAITQEITEIVGGASAL</sequence>
<dbReference type="AlphaFoldDB" id="A0A0M4RJU0"/>
<evidence type="ECO:0000256" key="4">
    <source>
        <dbReference type="ARBA" id="ARBA00022448"/>
    </source>
</evidence>
<evidence type="ECO:0000256" key="10">
    <source>
        <dbReference type="HAMAP-Rule" id="MF_00815"/>
    </source>
</evidence>
<dbReference type="PANTHER" id="PTHR11693">
    <property type="entry name" value="ATP SYNTHASE GAMMA CHAIN"/>
    <property type="match status" value="1"/>
</dbReference>
<dbReference type="HAMAP" id="MF_00815">
    <property type="entry name" value="ATP_synth_gamma_bact"/>
    <property type="match status" value="1"/>
</dbReference>
<keyword evidence="6 10" id="KW-0406">Ion transport</keyword>
<evidence type="ECO:0000256" key="6">
    <source>
        <dbReference type="ARBA" id="ARBA00023065"/>
    </source>
</evidence>
<dbReference type="NCBIfam" id="TIGR01146">
    <property type="entry name" value="ATPsyn_F1gamma"/>
    <property type="match status" value="1"/>
</dbReference>
<dbReference type="InterPro" id="IPR035968">
    <property type="entry name" value="ATP_synth_F1_ATPase_gsu"/>
</dbReference>
<evidence type="ECO:0000256" key="1">
    <source>
        <dbReference type="ARBA" id="ARBA00003456"/>
    </source>
</evidence>
<keyword evidence="10" id="KW-1003">Cell membrane</keyword>
<keyword evidence="9 10" id="KW-0066">ATP synthesis</keyword>
<dbReference type="CDD" id="cd12151">
    <property type="entry name" value="F1-ATPase_gamma"/>
    <property type="match status" value="1"/>
</dbReference>
<comment type="subunit">
    <text evidence="10">F-type ATPases have 2 components, CF(1) - the catalytic core - and CF(0) - the membrane proton channel. CF(1) has five subunits: alpha(3), beta(3), gamma(1), delta(1), epsilon(1). CF(0) has three main subunits: a, b and c.</text>
</comment>
<evidence type="ECO:0000313" key="11">
    <source>
        <dbReference type="EMBL" id="ALF17441.1"/>
    </source>
</evidence>
<evidence type="ECO:0000256" key="8">
    <source>
        <dbReference type="ARBA" id="ARBA00023196"/>
    </source>
</evidence>
<dbReference type="GO" id="GO:0042777">
    <property type="term" value="P:proton motive force-driven plasma membrane ATP synthesis"/>
    <property type="evidence" value="ECO:0007669"/>
    <property type="project" value="UniProtKB-UniRule"/>
</dbReference>
<comment type="subcellular location">
    <subcellularLocation>
        <location evidence="10">Cell membrane</location>
        <topology evidence="10">Peripheral membrane protein</topology>
    </subcellularLocation>
    <subcellularLocation>
        <location evidence="2">Membrane</location>
        <topology evidence="2">Peripheral membrane protein</topology>
    </subcellularLocation>
</comment>
<dbReference type="GO" id="GO:0045259">
    <property type="term" value="C:proton-transporting ATP synthase complex"/>
    <property type="evidence" value="ECO:0007669"/>
    <property type="project" value="UniProtKB-KW"/>
</dbReference>
<dbReference type="Proteomes" id="UP000063147">
    <property type="component" value="Chromosome"/>
</dbReference>
<keyword evidence="7 10" id="KW-0472">Membrane</keyword>
<dbReference type="GO" id="GO:0005886">
    <property type="term" value="C:plasma membrane"/>
    <property type="evidence" value="ECO:0007669"/>
    <property type="project" value="UniProtKB-SubCell"/>
</dbReference>
<name>A0A0M4RJU0_9FUSO</name>
<evidence type="ECO:0000256" key="5">
    <source>
        <dbReference type="ARBA" id="ARBA00022781"/>
    </source>
</evidence>
<dbReference type="EMBL" id="CP012713">
    <property type="protein sequence ID" value="ALF17441.1"/>
    <property type="molecule type" value="Genomic_DNA"/>
</dbReference>
<evidence type="ECO:0000256" key="7">
    <source>
        <dbReference type="ARBA" id="ARBA00023136"/>
    </source>
</evidence>
<evidence type="ECO:0000256" key="3">
    <source>
        <dbReference type="ARBA" id="ARBA00007681"/>
    </source>
</evidence>
<reference evidence="11 12" key="1">
    <citation type="submission" date="2015-09" db="EMBL/GenBank/DDBJ databases">
        <authorList>
            <person name="Jackson K.R."/>
            <person name="Lunt B.L."/>
            <person name="Fisher J.N.B."/>
            <person name="Gardner A.V."/>
            <person name="Bailey M.E."/>
            <person name="Deus L.M."/>
            <person name="Earl A.S."/>
            <person name="Gibby P.D."/>
            <person name="Hartmann K.A."/>
            <person name="Liu J.E."/>
            <person name="Manci A.M."/>
            <person name="Nielsen D.A."/>
            <person name="Solomon M.B."/>
            <person name="Breakwell D.P."/>
            <person name="Burnett S.H."/>
            <person name="Grose J.H."/>
        </authorList>
    </citation>
    <scope>NUCLEOTIDE SEQUENCE [LARGE SCALE GENOMIC DNA]</scope>
    <source>
        <strain evidence="11 12">KCOM 1279</strain>
    </source>
</reference>
<dbReference type="Gene3D" id="1.10.287.80">
    <property type="entry name" value="ATP synthase, gamma subunit, helix hairpin domain"/>
    <property type="match status" value="1"/>
</dbReference>
<dbReference type="PROSITE" id="PS00153">
    <property type="entry name" value="ATPASE_GAMMA"/>
    <property type="match status" value="1"/>
</dbReference>
<evidence type="ECO:0000256" key="2">
    <source>
        <dbReference type="ARBA" id="ARBA00004170"/>
    </source>
</evidence>
<dbReference type="Gene3D" id="3.40.1380.10">
    <property type="match status" value="1"/>
</dbReference>
<dbReference type="PRINTS" id="PR00126">
    <property type="entry name" value="ATPASEGAMMA"/>
</dbReference>
<dbReference type="InterPro" id="IPR000131">
    <property type="entry name" value="ATP_synth_F1_gsu"/>
</dbReference>